<accession>A0A317CAN7</accession>
<reference evidence="1 2" key="1">
    <citation type="submission" date="2018-05" db="EMBL/GenBank/DDBJ databases">
        <title>Leucothrix arctica sp. nov., isolated from Arctic seawater.</title>
        <authorList>
            <person name="Choi A."/>
            <person name="Baek K."/>
        </authorList>
    </citation>
    <scope>NUCLEOTIDE SEQUENCE [LARGE SCALE GENOMIC DNA]</scope>
    <source>
        <strain evidence="1 2">IMCC9719</strain>
    </source>
</reference>
<dbReference type="Proteomes" id="UP000245506">
    <property type="component" value="Unassembled WGS sequence"/>
</dbReference>
<gene>
    <name evidence="1" type="ORF">DKT75_12695</name>
</gene>
<keyword evidence="2" id="KW-1185">Reference proteome</keyword>
<name>A0A317CAN7_9GAMM</name>
<dbReference type="EMBL" id="QGKL01000035">
    <property type="protein sequence ID" value="PWQ95201.1"/>
    <property type="molecule type" value="Genomic_DNA"/>
</dbReference>
<dbReference type="RefSeq" id="WP_109823813.1">
    <property type="nucleotide sequence ID" value="NZ_QGKL01000035.1"/>
</dbReference>
<protein>
    <submittedName>
        <fullName evidence="1">Uncharacterized protein</fullName>
    </submittedName>
</protein>
<dbReference type="AlphaFoldDB" id="A0A317CAN7"/>
<organism evidence="1 2">
    <name type="scientific">Leucothrix arctica</name>
    <dbReference type="NCBI Taxonomy" id="1481894"/>
    <lineage>
        <taxon>Bacteria</taxon>
        <taxon>Pseudomonadati</taxon>
        <taxon>Pseudomonadota</taxon>
        <taxon>Gammaproteobacteria</taxon>
        <taxon>Thiotrichales</taxon>
        <taxon>Thiotrichaceae</taxon>
        <taxon>Leucothrix</taxon>
    </lineage>
</organism>
<proteinExistence type="predicted"/>
<comment type="caution">
    <text evidence="1">The sequence shown here is derived from an EMBL/GenBank/DDBJ whole genome shotgun (WGS) entry which is preliminary data.</text>
</comment>
<evidence type="ECO:0000313" key="2">
    <source>
        <dbReference type="Proteomes" id="UP000245506"/>
    </source>
</evidence>
<evidence type="ECO:0000313" key="1">
    <source>
        <dbReference type="EMBL" id="PWQ95201.1"/>
    </source>
</evidence>
<sequence>MGDYYRSPRTYSEHKKYFDALAQDFIPRKSRNTKNLITEYDDYIRRDLKYRNWKHYRKAQYKNNPIL</sequence>